<evidence type="ECO:0000313" key="2">
    <source>
        <dbReference type="Proteomes" id="UP001373714"/>
    </source>
</evidence>
<keyword evidence="2" id="KW-1185">Reference proteome</keyword>
<comment type="caution">
    <text evidence="1">The sequence shown here is derived from an EMBL/GenBank/DDBJ whole genome shotgun (WGS) entry which is preliminary data.</text>
</comment>
<dbReference type="EMBL" id="JAVHNS010000002">
    <property type="protein sequence ID" value="KAK6361269.1"/>
    <property type="molecule type" value="Genomic_DNA"/>
</dbReference>
<reference evidence="1 2" key="1">
    <citation type="submission" date="2019-10" db="EMBL/GenBank/DDBJ databases">
        <authorList>
            <person name="Palmer J.M."/>
        </authorList>
    </citation>
    <scope>NUCLEOTIDE SEQUENCE [LARGE SCALE GENOMIC DNA]</scope>
    <source>
        <strain evidence="1 2">TWF730</strain>
    </source>
</reference>
<dbReference type="AlphaFoldDB" id="A0AAV9VJF8"/>
<organism evidence="1 2">
    <name type="scientific">Orbilia blumenaviensis</name>
    <dbReference type="NCBI Taxonomy" id="1796055"/>
    <lineage>
        <taxon>Eukaryota</taxon>
        <taxon>Fungi</taxon>
        <taxon>Dikarya</taxon>
        <taxon>Ascomycota</taxon>
        <taxon>Pezizomycotina</taxon>
        <taxon>Orbiliomycetes</taxon>
        <taxon>Orbiliales</taxon>
        <taxon>Orbiliaceae</taxon>
        <taxon>Orbilia</taxon>
    </lineage>
</organism>
<name>A0AAV9VJF8_9PEZI</name>
<proteinExistence type="predicted"/>
<evidence type="ECO:0008006" key="3">
    <source>
        <dbReference type="Google" id="ProtNLM"/>
    </source>
</evidence>
<dbReference type="Proteomes" id="UP001373714">
    <property type="component" value="Unassembled WGS sequence"/>
</dbReference>
<dbReference type="InterPro" id="IPR002110">
    <property type="entry name" value="Ankyrin_rpt"/>
</dbReference>
<sequence length="166" mass="18482">MQRGRRARFEEESEVIVLLFLLFKIKDMDFRTDENKDGFAVPLRAAAEKGQRNIETATGENFGTSSRRKRVASMVTTNAGKISSVKMLAEFGADLNYISKDGTTPACKERNYDMVHLLLKAGANPNIGRDGNGRATLMLEISPSPEHVVDILLQYKSDTEIKNKEG</sequence>
<dbReference type="Pfam" id="PF00023">
    <property type="entry name" value="Ank"/>
    <property type="match status" value="1"/>
</dbReference>
<evidence type="ECO:0000313" key="1">
    <source>
        <dbReference type="EMBL" id="KAK6361269.1"/>
    </source>
</evidence>
<dbReference type="SUPFAM" id="SSF48403">
    <property type="entry name" value="Ankyrin repeat"/>
    <property type="match status" value="1"/>
</dbReference>
<dbReference type="Gene3D" id="1.25.40.20">
    <property type="entry name" value="Ankyrin repeat-containing domain"/>
    <property type="match status" value="1"/>
</dbReference>
<gene>
    <name evidence="1" type="ORF">TWF730_005007</name>
</gene>
<accession>A0AAV9VJF8</accession>
<dbReference type="InterPro" id="IPR036770">
    <property type="entry name" value="Ankyrin_rpt-contain_sf"/>
</dbReference>
<protein>
    <recommendedName>
        <fullName evidence="3">Ankyrin repeat protein</fullName>
    </recommendedName>
</protein>